<reference evidence="5 6" key="1">
    <citation type="submission" date="2019-06" db="EMBL/GenBank/DDBJ databases">
        <title>A chromosomal-level reference genome of Carpinus fangiana (Coryloideae, Betulaceae).</title>
        <authorList>
            <person name="Yang X."/>
            <person name="Wang Z."/>
            <person name="Zhang L."/>
            <person name="Hao G."/>
            <person name="Liu J."/>
            <person name="Yang Y."/>
        </authorList>
    </citation>
    <scope>NUCLEOTIDE SEQUENCE [LARGE SCALE GENOMIC DNA]</scope>
    <source>
        <strain evidence="5">Cfa_2016G</strain>
        <tissue evidence="5">Leaf</tissue>
    </source>
</reference>
<dbReference type="InterPro" id="IPR008502">
    <property type="entry name" value="Prolamin-like"/>
</dbReference>
<gene>
    <name evidence="5" type="ORF">FH972_002256</name>
</gene>
<evidence type="ECO:0000259" key="4">
    <source>
        <dbReference type="Pfam" id="PF05617"/>
    </source>
</evidence>
<dbReference type="Proteomes" id="UP000327013">
    <property type="component" value="Chromosome 1"/>
</dbReference>
<sequence length="244" mass="27224">MMKKDLVAAIFFIVCSISLRACAYAEEFDSHHIPPIHELDLTDDLALFKKCLKFEHTVKKCAARNLGSHLAGEKVQIGSECCGVIKEFDKACVPNFLVFEIDNYLFGWLNESCGQQQDLPSPAPASSTKPTPVGNQPSDPSSSPFDLPFSTFEPPELPLPQVFPIGYDDHGCVLSVGVKAHSWRGIANTRKVHCVLKREKGTQCDSGDPYDRVSETCWLYYNHRETSERNKVVRVNPRFGDSSD</sequence>
<accession>A0A5N6QHL6</accession>
<feature type="chain" id="PRO_5024375067" description="Prolamin-like domain-containing protein" evidence="3">
    <location>
        <begin position="26"/>
        <end position="244"/>
    </location>
</feature>
<protein>
    <recommendedName>
        <fullName evidence="4">Prolamin-like domain-containing protein</fullName>
    </recommendedName>
</protein>
<dbReference type="AlphaFoldDB" id="A0A5N6QHL6"/>
<evidence type="ECO:0000313" key="5">
    <source>
        <dbReference type="EMBL" id="KAE7997640.1"/>
    </source>
</evidence>
<keyword evidence="6" id="KW-1185">Reference proteome</keyword>
<name>A0A5N6QHL6_9ROSI</name>
<evidence type="ECO:0000256" key="3">
    <source>
        <dbReference type="SAM" id="SignalP"/>
    </source>
</evidence>
<evidence type="ECO:0000256" key="2">
    <source>
        <dbReference type="SAM" id="MobiDB-lite"/>
    </source>
</evidence>
<proteinExistence type="predicted"/>
<dbReference type="Pfam" id="PF05617">
    <property type="entry name" value="Prolamin_like"/>
    <property type="match status" value="1"/>
</dbReference>
<feature type="signal peptide" evidence="3">
    <location>
        <begin position="1"/>
        <end position="25"/>
    </location>
</feature>
<keyword evidence="1 3" id="KW-0732">Signal</keyword>
<evidence type="ECO:0000313" key="6">
    <source>
        <dbReference type="Proteomes" id="UP000327013"/>
    </source>
</evidence>
<organism evidence="5 6">
    <name type="scientific">Carpinus fangiana</name>
    <dbReference type="NCBI Taxonomy" id="176857"/>
    <lineage>
        <taxon>Eukaryota</taxon>
        <taxon>Viridiplantae</taxon>
        <taxon>Streptophyta</taxon>
        <taxon>Embryophyta</taxon>
        <taxon>Tracheophyta</taxon>
        <taxon>Spermatophyta</taxon>
        <taxon>Magnoliopsida</taxon>
        <taxon>eudicotyledons</taxon>
        <taxon>Gunneridae</taxon>
        <taxon>Pentapetalae</taxon>
        <taxon>rosids</taxon>
        <taxon>fabids</taxon>
        <taxon>Fagales</taxon>
        <taxon>Betulaceae</taxon>
        <taxon>Carpinus</taxon>
    </lineage>
</organism>
<feature type="region of interest" description="Disordered" evidence="2">
    <location>
        <begin position="117"/>
        <end position="147"/>
    </location>
</feature>
<dbReference type="EMBL" id="CM017321">
    <property type="protein sequence ID" value="KAE7997640.1"/>
    <property type="molecule type" value="Genomic_DNA"/>
</dbReference>
<evidence type="ECO:0000256" key="1">
    <source>
        <dbReference type="ARBA" id="ARBA00022729"/>
    </source>
</evidence>
<feature type="compositionally biased region" description="Low complexity" evidence="2">
    <location>
        <begin position="124"/>
        <end position="147"/>
    </location>
</feature>
<feature type="domain" description="Prolamin-like" evidence="4">
    <location>
        <begin position="50"/>
        <end position="103"/>
    </location>
</feature>